<dbReference type="Proteomes" id="UP000297861">
    <property type="component" value="Unassembled WGS sequence"/>
</dbReference>
<dbReference type="AlphaFoldDB" id="A0A4Y8KX84"/>
<dbReference type="OrthoDB" id="9799173at2"/>
<protein>
    <submittedName>
        <fullName evidence="2">DUF4065 domain-containing protein</fullName>
    </submittedName>
</protein>
<accession>A0A4Y8KX84</accession>
<feature type="domain" description="Antitoxin SocA-like Panacea" evidence="1">
    <location>
        <begin position="35"/>
        <end position="127"/>
    </location>
</feature>
<name>A0A4Y8KX84_9BACT</name>
<dbReference type="InterPro" id="IPR025272">
    <property type="entry name" value="SocA_Panacea"/>
</dbReference>
<proteinExistence type="predicted"/>
<sequence length="157" mass="17983">MTFGLIPLTSLECSDLINWIAFNKYGVALNKTQMQKLLYMVYGIYLSTTDEKLFTDDSPKAWPFGPVFPRVNKYFTPGLIPSAADLSVSKIENNPIVFDIINSVVKQFHNKSAASLSHWSHEENGPWYKTVYDGGEAKWNKEISDILIKNYFPKHER</sequence>
<keyword evidence="3" id="KW-1185">Reference proteome</keyword>
<evidence type="ECO:0000313" key="2">
    <source>
        <dbReference type="EMBL" id="TFD92753.1"/>
    </source>
</evidence>
<evidence type="ECO:0000259" key="1">
    <source>
        <dbReference type="Pfam" id="PF13274"/>
    </source>
</evidence>
<gene>
    <name evidence="2" type="ORF">E2605_18080</name>
</gene>
<comment type="caution">
    <text evidence="2">The sequence shown here is derived from an EMBL/GenBank/DDBJ whole genome shotgun (WGS) entry which is preliminary data.</text>
</comment>
<evidence type="ECO:0000313" key="3">
    <source>
        <dbReference type="Proteomes" id="UP000297861"/>
    </source>
</evidence>
<organism evidence="2 3">
    <name type="scientific">Dysgonomonas capnocytophagoides</name>
    <dbReference type="NCBI Taxonomy" id="45254"/>
    <lineage>
        <taxon>Bacteria</taxon>
        <taxon>Pseudomonadati</taxon>
        <taxon>Bacteroidota</taxon>
        <taxon>Bacteroidia</taxon>
        <taxon>Bacteroidales</taxon>
        <taxon>Dysgonomonadaceae</taxon>
        <taxon>Dysgonomonas</taxon>
    </lineage>
</organism>
<dbReference type="EMBL" id="SOML01000016">
    <property type="protein sequence ID" value="TFD92753.1"/>
    <property type="molecule type" value="Genomic_DNA"/>
</dbReference>
<dbReference type="Pfam" id="PF13274">
    <property type="entry name" value="SocA_Panacea"/>
    <property type="match status" value="1"/>
</dbReference>
<reference evidence="2 3" key="1">
    <citation type="submission" date="2019-03" db="EMBL/GenBank/DDBJ databases">
        <title>San Antonio Military Medical Center submission to MRSN (WRAIR), pending publication.</title>
        <authorList>
            <person name="Blyth D.M."/>
            <person name="Mccarthy S.L."/>
            <person name="Schall S.E."/>
            <person name="Stam J.A."/>
            <person name="Ong A.C."/>
            <person name="Mcgann P.T."/>
        </authorList>
    </citation>
    <scope>NUCLEOTIDE SEQUENCE [LARGE SCALE GENOMIC DNA]</scope>
    <source>
        <strain evidence="2 3">MRSN571793</strain>
    </source>
</reference>